<protein>
    <submittedName>
        <fullName evidence="1">Uncharacterized protein</fullName>
    </submittedName>
</protein>
<sequence>MKREQTYEEDDRLIRKKWNTDYKNGKIKIGNITPNRSGVKTNNEIKNRQVILNSNNEIEIVEMCLRCNKEKPITPKYYHSEYNNSGISNIDKESGKEQICNSPTYGCRECGKEVAKQKGKKIDEYRRILLKKYYLLSLEWYNSQKKNCAISNICLHEENNCDWRVSIQNNGLTNEHTPENCVLIAYEFNVQEQNAIHNLIDCWIDAFSLILQELHHPSDTTESIEYVKKWYNNSTTDNGVTEPSQIINEDNKKIRNPEYSKQYSTKHLRAILNGLCDRYFKMDKKSIKRKEKTSSRLNIKLLFNKLINQEMKCYYTGIPLSTNRDDWRYFSLERLDNTLHHTDDNSVFICRMFNTAGQLNKNKILQALLSQQHIKLSSDDINLINDKLEKI</sequence>
<dbReference type="AlphaFoldDB" id="A0A6C0HXF3"/>
<dbReference type="EMBL" id="MN740028">
    <property type="protein sequence ID" value="QHT84836.1"/>
    <property type="molecule type" value="Genomic_DNA"/>
</dbReference>
<reference evidence="1" key="1">
    <citation type="journal article" date="2020" name="Nature">
        <title>Giant virus diversity and host interactions through global metagenomics.</title>
        <authorList>
            <person name="Schulz F."/>
            <person name="Roux S."/>
            <person name="Paez-Espino D."/>
            <person name="Jungbluth S."/>
            <person name="Walsh D.A."/>
            <person name="Denef V.J."/>
            <person name="McMahon K.D."/>
            <person name="Konstantinidis K.T."/>
            <person name="Eloe-Fadrosh E.A."/>
            <person name="Kyrpides N.C."/>
            <person name="Woyke T."/>
        </authorList>
    </citation>
    <scope>NUCLEOTIDE SEQUENCE</scope>
    <source>
        <strain evidence="1">GVMAG-M-3300023184-178</strain>
    </source>
</reference>
<accession>A0A6C0HXF3</accession>
<dbReference type="Gene3D" id="3.30.40.220">
    <property type="match status" value="1"/>
</dbReference>
<organism evidence="1">
    <name type="scientific">viral metagenome</name>
    <dbReference type="NCBI Taxonomy" id="1070528"/>
    <lineage>
        <taxon>unclassified sequences</taxon>
        <taxon>metagenomes</taxon>
        <taxon>organismal metagenomes</taxon>
    </lineage>
</organism>
<proteinExistence type="predicted"/>
<evidence type="ECO:0000313" key="1">
    <source>
        <dbReference type="EMBL" id="QHT84836.1"/>
    </source>
</evidence>
<name>A0A6C0HXF3_9ZZZZ</name>